<dbReference type="AlphaFoldDB" id="A0A143ADN2"/>
<evidence type="ECO:0000313" key="2">
    <source>
        <dbReference type="EMBL" id="AMV66199.1"/>
    </source>
</evidence>
<organism evidence="1 4">
    <name type="scientific">Pediococcus damnosus</name>
    <dbReference type="NCBI Taxonomy" id="51663"/>
    <lineage>
        <taxon>Bacteria</taxon>
        <taxon>Bacillati</taxon>
        <taxon>Bacillota</taxon>
        <taxon>Bacilli</taxon>
        <taxon>Lactobacillales</taxon>
        <taxon>Lactobacillaceae</taxon>
        <taxon>Pediococcus</taxon>
    </lineage>
</organism>
<proteinExistence type="predicted"/>
<keyword evidence="3" id="KW-1185">Reference proteome</keyword>
<sequence length="91" mass="10157">MRLIDFNLSVAALDPQLKLYFKPADQAALPVSSLQLLNQWLIVVPGSSPLTLDQFEARVQAISGSRQLAYSETSQIKLFGYHLRDQKIILG</sequence>
<gene>
    <name evidence="1" type="ORF">ADU70_0424</name>
    <name evidence="2" type="ORF">ADU72_0250</name>
</gene>
<dbReference type="EMBL" id="CP012275">
    <property type="protein sequence ID" value="AMV61924.1"/>
    <property type="molecule type" value="Genomic_DNA"/>
</dbReference>
<dbReference type="RefSeq" id="WP_046871486.1">
    <property type="nucleotide sequence ID" value="NZ_BAAAXI010000153.1"/>
</dbReference>
<dbReference type="Proteomes" id="UP000076405">
    <property type="component" value="Chromosome"/>
</dbReference>
<protein>
    <submittedName>
        <fullName evidence="1">Uncharacterized protein</fullName>
    </submittedName>
</protein>
<dbReference type="OrthoDB" id="2249034at2"/>
<dbReference type="KEGG" id="pdm:ADU72_0250"/>
<evidence type="ECO:0000313" key="3">
    <source>
        <dbReference type="Proteomes" id="UP000076244"/>
    </source>
</evidence>
<dbReference type="EMBL" id="CP012288">
    <property type="protein sequence ID" value="AMV66199.1"/>
    <property type="molecule type" value="Genomic_DNA"/>
</dbReference>
<accession>A0A143ADN2</accession>
<reference evidence="3 4" key="1">
    <citation type="journal article" date="2016" name="PLoS ONE">
        <title>The Identification of Novel Diagnostic Marker Genes for the Detection of Beer Spoiling Pediococcus damnosus Strains Using the BlAst Diagnostic Gene findEr.</title>
        <authorList>
            <person name="Behr J."/>
            <person name="Geissler A.J."/>
            <person name="Schmid J."/>
            <person name="Zehe A."/>
            <person name="Vogel R.F."/>
        </authorList>
    </citation>
    <scope>NUCLEOTIDE SEQUENCE [LARGE SCALE GENOMIC DNA]</scope>
    <source>
        <strain evidence="1 4">TMW 2.1533</strain>
        <strain evidence="2 3">TMW 2.1535</strain>
    </source>
</reference>
<name>A0A143ADN2_9LACO</name>
<evidence type="ECO:0000313" key="1">
    <source>
        <dbReference type="EMBL" id="AMV61924.1"/>
    </source>
</evidence>
<evidence type="ECO:0000313" key="4">
    <source>
        <dbReference type="Proteomes" id="UP000076405"/>
    </source>
</evidence>
<dbReference type="GeneID" id="57275498"/>
<dbReference type="Proteomes" id="UP000076244">
    <property type="component" value="Chromosome"/>
</dbReference>